<name>A0AAD9MI70_PROWI</name>
<dbReference type="GO" id="GO:0003735">
    <property type="term" value="F:structural constituent of ribosome"/>
    <property type="evidence" value="ECO:0007669"/>
    <property type="project" value="InterPro"/>
</dbReference>
<evidence type="ECO:0000313" key="6">
    <source>
        <dbReference type="EMBL" id="KAK2077927.1"/>
    </source>
</evidence>
<dbReference type="SMART" id="SM01403">
    <property type="entry name" value="Ribosomal_S10"/>
    <property type="match status" value="1"/>
</dbReference>
<dbReference type="GO" id="GO:0006412">
    <property type="term" value="P:translation"/>
    <property type="evidence" value="ECO:0007669"/>
    <property type="project" value="InterPro"/>
</dbReference>
<gene>
    <name evidence="6" type="ORF">QBZ16_003795</name>
</gene>
<evidence type="ECO:0000259" key="5">
    <source>
        <dbReference type="SMART" id="SM01403"/>
    </source>
</evidence>
<dbReference type="EMBL" id="JASFZW010000005">
    <property type="protein sequence ID" value="KAK2077927.1"/>
    <property type="molecule type" value="Genomic_DNA"/>
</dbReference>
<organism evidence="6 7">
    <name type="scientific">Prototheca wickerhamii</name>
    <dbReference type="NCBI Taxonomy" id="3111"/>
    <lineage>
        <taxon>Eukaryota</taxon>
        <taxon>Viridiplantae</taxon>
        <taxon>Chlorophyta</taxon>
        <taxon>core chlorophytes</taxon>
        <taxon>Trebouxiophyceae</taxon>
        <taxon>Chlorellales</taxon>
        <taxon>Chlorellaceae</taxon>
        <taxon>Prototheca</taxon>
    </lineage>
</organism>
<keyword evidence="7" id="KW-1185">Reference proteome</keyword>
<keyword evidence="2" id="KW-0689">Ribosomal protein</keyword>
<proteinExistence type="inferred from homology"/>
<dbReference type="Proteomes" id="UP001255856">
    <property type="component" value="Unassembled WGS sequence"/>
</dbReference>
<comment type="caution">
    <text evidence="6">The sequence shown here is derived from an EMBL/GenBank/DDBJ whole genome shotgun (WGS) entry which is preliminary data.</text>
</comment>
<dbReference type="GO" id="GO:1990904">
    <property type="term" value="C:ribonucleoprotein complex"/>
    <property type="evidence" value="ECO:0007669"/>
    <property type="project" value="UniProtKB-KW"/>
</dbReference>
<dbReference type="InterPro" id="IPR036838">
    <property type="entry name" value="Ribosomal_uS10_dom_sf"/>
</dbReference>
<dbReference type="PRINTS" id="PR00971">
    <property type="entry name" value="RIBOSOMALS10"/>
</dbReference>
<dbReference type="HAMAP" id="MF_00508">
    <property type="entry name" value="Ribosomal_uS10"/>
    <property type="match status" value="1"/>
</dbReference>
<feature type="domain" description="Small ribosomal subunit protein uS10" evidence="5">
    <location>
        <begin position="32"/>
        <end position="112"/>
    </location>
</feature>
<dbReference type="AlphaFoldDB" id="A0AAD9MI70"/>
<dbReference type="Gene3D" id="3.30.70.600">
    <property type="entry name" value="Ribosomal protein S10 domain"/>
    <property type="match status" value="1"/>
</dbReference>
<evidence type="ECO:0000256" key="1">
    <source>
        <dbReference type="ARBA" id="ARBA00007102"/>
    </source>
</evidence>
<comment type="similarity">
    <text evidence="1">Belongs to the universal ribosomal protein uS10 family.</text>
</comment>
<accession>A0AAD9MI70</accession>
<feature type="compositionally biased region" description="Acidic residues" evidence="4">
    <location>
        <begin position="12"/>
        <end position="26"/>
    </location>
</feature>
<sequence length="115" mass="12807">MQAPSTAQELSSDAEEDVPAAEDEASPDSIIRIKLKSYWVDLIQNAADKIVKAAEEIKRWTVLRSPHVDKDSRETFEQRTHKRLVDIHGASPATMDRLMSVDVPAGVGIDVRILE</sequence>
<protein>
    <recommendedName>
        <fullName evidence="5">Small ribosomal subunit protein uS10 domain-containing protein</fullName>
    </recommendedName>
</protein>
<feature type="region of interest" description="Disordered" evidence="4">
    <location>
        <begin position="1"/>
        <end position="26"/>
    </location>
</feature>
<dbReference type="SUPFAM" id="SSF54999">
    <property type="entry name" value="Ribosomal protein S10"/>
    <property type="match status" value="1"/>
</dbReference>
<dbReference type="PANTHER" id="PTHR11700">
    <property type="entry name" value="30S RIBOSOMAL PROTEIN S10 FAMILY MEMBER"/>
    <property type="match status" value="1"/>
</dbReference>
<evidence type="ECO:0000256" key="2">
    <source>
        <dbReference type="ARBA" id="ARBA00022980"/>
    </source>
</evidence>
<feature type="compositionally biased region" description="Polar residues" evidence="4">
    <location>
        <begin position="1"/>
        <end position="10"/>
    </location>
</feature>
<dbReference type="InterPro" id="IPR027486">
    <property type="entry name" value="Ribosomal_uS10_dom"/>
</dbReference>
<dbReference type="InterPro" id="IPR001848">
    <property type="entry name" value="Ribosomal_uS10"/>
</dbReference>
<dbReference type="NCBIfam" id="TIGR01049">
    <property type="entry name" value="rpsJ_bact"/>
    <property type="match status" value="1"/>
</dbReference>
<evidence type="ECO:0000256" key="4">
    <source>
        <dbReference type="SAM" id="MobiDB-lite"/>
    </source>
</evidence>
<dbReference type="Pfam" id="PF00338">
    <property type="entry name" value="Ribosomal_S10"/>
    <property type="match status" value="1"/>
</dbReference>
<keyword evidence="3" id="KW-0687">Ribonucleoprotein</keyword>
<evidence type="ECO:0000313" key="7">
    <source>
        <dbReference type="Proteomes" id="UP001255856"/>
    </source>
</evidence>
<dbReference type="GO" id="GO:0005840">
    <property type="term" value="C:ribosome"/>
    <property type="evidence" value="ECO:0007669"/>
    <property type="project" value="UniProtKB-KW"/>
</dbReference>
<evidence type="ECO:0000256" key="3">
    <source>
        <dbReference type="ARBA" id="ARBA00023274"/>
    </source>
</evidence>
<reference evidence="6" key="1">
    <citation type="submission" date="2021-01" db="EMBL/GenBank/DDBJ databases">
        <authorList>
            <person name="Eckstrom K.M.E."/>
        </authorList>
    </citation>
    <scope>NUCLEOTIDE SEQUENCE</scope>
    <source>
        <strain evidence="6">UVCC 0001</strain>
    </source>
</reference>